<organism evidence="6 7">
    <name type="scientific">Eubacterium ruminantium</name>
    <dbReference type="NCBI Taxonomy" id="42322"/>
    <lineage>
        <taxon>Bacteria</taxon>
        <taxon>Bacillati</taxon>
        <taxon>Bacillota</taxon>
        <taxon>Clostridia</taxon>
        <taxon>Eubacteriales</taxon>
        <taxon>Eubacteriaceae</taxon>
        <taxon>Eubacterium</taxon>
    </lineage>
</organism>
<dbReference type="AlphaFoldDB" id="A0A1T4MPA2"/>
<dbReference type="InterPro" id="IPR001789">
    <property type="entry name" value="Sig_transdc_resp-reg_receiver"/>
</dbReference>
<feature type="modified residue" description="4-aspartylphosphate" evidence="3">
    <location>
        <position position="55"/>
    </location>
</feature>
<gene>
    <name evidence="6" type="ORF">SAMN02745110_01309</name>
</gene>
<dbReference type="SMART" id="SM00448">
    <property type="entry name" value="REC"/>
    <property type="match status" value="1"/>
</dbReference>
<feature type="domain" description="HTH LytTR-type" evidence="5">
    <location>
        <begin position="127"/>
        <end position="226"/>
    </location>
</feature>
<evidence type="ECO:0000256" key="2">
    <source>
        <dbReference type="ARBA" id="ARBA00024867"/>
    </source>
</evidence>
<dbReference type="PROSITE" id="PS50110">
    <property type="entry name" value="RESPONSE_REGULATORY"/>
    <property type="match status" value="1"/>
</dbReference>
<dbReference type="SUPFAM" id="SSF52172">
    <property type="entry name" value="CheY-like"/>
    <property type="match status" value="1"/>
</dbReference>
<dbReference type="GO" id="GO:0000156">
    <property type="term" value="F:phosphorelay response regulator activity"/>
    <property type="evidence" value="ECO:0007669"/>
    <property type="project" value="InterPro"/>
</dbReference>
<dbReference type="OrthoDB" id="9774865at2"/>
<accession>A0A1T4MPA2</accession>
<dbReference type="InterPro" id="IPR046947">
    <property type="entry name" value="LytR-like"/>
</dbReference>
<dbReference type="Proteomes" id="UP000189857">
    <property type="component" value="Unassembled WGS sequence"/>
</dbReference>
<keyword evidence="7" id="KW-1185">Reference proteome</keyword>
<dbReference type="RefSeq" id="WP_078787147.1">
    <property type="nucleotide sequence ID" value="NZ_CACZYW010000002.1"/>
</dbReference>
<dbReference type="InterPro" id="IPR011006">
    <property type="entry name" value="CheY-like_superfamily"/>
</dbReference>
<dbReference type="Gene3D" id="2.40.50.1020">
    <property type="entry name" value="LytTr DNA-binding domain"/>
    <property type="match status" value="1"/>
</dbReference>
<evidence type="ECO:0000313" key="7">
    <source>
        <dbReference type="Proteomes" id="UP000189857"/>
    </source>
</evidence>
<evidence type="ECO:0000259" key="4">
    <source>
        <dbReference type="PROSITE" id="PS50110"/>
    </source>
</evidence>
<dbReference type="EMBL" id="FUXA01000007">
    <property type="protein sequence ID" value="SJZ68646.1"/>
    <property type="molecule type" value="Genomic_DNA"/>
</dbReference>
<keyword evidence="3" id="KW-0597">Phosphoprotein</keyword>
<dbReference type="PANTHER" id="PTHR37299">
    <property type="entry name" value="TRANSCRIPTIONAL REGULATOR-RELATED"/>
    <property type="match status" value="1"/>
</dbReference>
<dbReference type="InterPro" id="IPR007492">
    <property type="entry name" value="LytTR_DNA-bd_dom"/>
</dbReference>
<protein>
    <recommendedName>
        <fullName evidence="1">Stage 0 sporulation protein A homolog</fullName>
    </recommendedName>
</protein>
<evidence type="ECO:0000256" key="3">
    <source>
        <dbReference type="PROSITE-ProRule" id="PRU00169"/>
    </source>
</evidence>
<name>A0A1T4MPA2_9FIRM</name>
<comment type="function">
    <text evidence="2">May play the central regulatory role in sporulation. It may be an element of the effector pathway responsible for the activation of sporulation genes in response to nutritional stress. Spo0A may act in concert with spo0H (a sigma factor) to control the expression of some genes that are critical to the sporulation process.</text>
</comment>
<evidence type="ECO:0000256" key="1">
    <source>
        <dbReference type="ARBA" id="ARBA00018672"/>
    </source>
</evidence>
<evidence type="ECO:0000313" key="6">
    <source>
        <dbReference type="EMBL" id="SJZ68646.1"/>
    </source>
</evidence>
<feature type="domain" description="Response regulatory" evidence="4">
    <location>
        <begin position="2"/>
        <end position="118"/>
    </location>
</feature>
<dbReference type="Pfam" id="PF04397">
    <property type="entry name" value="LytTR"/>
    <property type="match status" value="1"/>
</dbReference>
<reference evidence="6 7" key="1">
    <citation type="submission" date="2017-02" db="EMBL/GenBank/DDBJ databases">
        <authorList>
            <person name="Peterson S.W."/>
        </authorList>
    </citation>
    <scope>NUCLEOTIDE SEQUENCE [LARGE SCALE GENOMIC DNA]</scope>
    <source>
        <strain evidence="6 7">ATCC 17233</strain>
    </source>
</reference>
<dbReference type="PROSITE" id="PS50930">
    <property type="entry name" value="HTH_LYTTR"/>
    <property type="match status" value="1"/>
</dbReference>
<sequence length="233" mass="27204">MRIAVCDDEERYRLDVKKRIESNFNSLDILVDCFSDGRELVKAFMRKPYEVVFLDIEMPEMDGITLAKKIRSLSESVYIIFLTGHVEYALEGYEVNALRYLTKPVDENKLIEVFRFISDKAKKNYQLRIKEDGDDILINIDDIIYMEAQNQYISIHTINGDHLVRFNISEYEKELAPYGFFRCHRSYLISLGKVKRVGKTDAVMKDGNTIPISRKNIVNLKNALYTYIEDTSI</sequence>
<proteinExistence type="predicted"/>
<evidence type="ECO:0000259" key="5">
    <source>
        <dbReference type="PROSITE" id="PS50930"/>
    </source>
</evidence>
<dbReference type="PANTHER" id="PTHR37299:SF1">
    <property type="entry name" value="STAGE 0 SPORULATION PROTEIN A HOMOLOG"/>
    <property type="match status" value="1"/>
</dbReference>
<dbReference type="Gene3D" id="3.40.50.2300">
    <property type="match status" value="1"/>
</dbReference>
<dbReference type="Pfam" id="PF00072">
    <property type="entry name" value="Response_reg"/>
    <property type="match status" value="1"/>
</dbReference>
<dbReference type="SMART" id="SM00850">
    <property type="entry name" value="LytTR"/>
    <property type="match status" value="1"/>
</dbReference>
<dbReference type="GO" id="GO:0003677">
    <property type="term" value="F:DNA binding"/>
    <property type="evidence" value="ECO:0007669"/>
    <property type="project" value="InterPro"/>
</dbReference>